<dbReference type="EMBL" id="JAPFFK010000014">
    <property type="protein sequence ID" value="KAJ6718109.1"/>
    <property type="molecule type" value="Genomic_DNA"/>
</dbReference>
<dbReference type="Proteomes" id="UP001151532">
    <property type="component" value="Chromosome 10"/>
</dbReference>
<evidence type="ECO:0000313" key="1">
    <source>
        <dbReference type="EMBL" id="KAJ6718109.1"/>
    </source>
</evidence>
<keyword evidence="2" id="KW-1185">Reference proteome</keyword>
<evidence type="ECO:0000313" key="2">
    <source>
        <dbReference type="Proteomes" id="UP001151532"/>
    </source>
</evidence>
<reference evidence="1" key="2">
    <citation type="journal article" date="2023" name="Int. J. Mol. Sci.">
        <title>De Novo Assembly and Annotation of 11 Diverse Shrub Willow (Salix) Genomes Reveals Novel Gene Organization in Sex-Linked Regions.</title>
        <authorList>
            <person name="Hyden B."/>
            <person name="Feng K."/>
            <person name="Yates T.B."/>
            <person name="Jawdy S."/>
            <person name="Cereghino C."/>
            <person name="Smart L.B."/>
            <person name="Muchero W."/>
        </authorList>
    </citation>
    <scope>NUCLEOTIDE SEQUENCE</scope>
    <source>
        <tissue evidence="1">Shoot tip</tissue>
    </source>
</reference>
<name>A0A9Q0Z1N2_SALPP</name>
<sequence length="45" mass="5518">MFVVRLILIDLITSHIKYMFEFQVPDQCSIRRHLALFEFILFLLF</sequence>
<dbReference type="AlphaFoldDB" id="A0A9Q0Z1N2"/>
<proteinExistence type="predicted"/>
<reference evidence="1" key="1">
    <citation type="submission" date="2022-11" db="EMBL/GenBank/DDBJ databases">
        <authorList>
            <person name="Hyden B.L."/>
            <person name="Feng K."/>
            <person name="Yates T."/>
            <person name="Jawdy S."/>
            <person name="Smart L.B."/>
            <person name="Muchero W."/>
        </authorList>
    </citation>
    <scope>NUCLEOTIDE SEQUENCE</scope>
    <source>
        <tissue evidence="1">Shoot tip</tissue>
    </source>
</reference>
<comment type="caution">
    <text evidence="1">The sequence shown here is derived from an EMBL/GenBank/DDBJ whole genome shotgun (WGS) entry which is preliminary data.</text>
</comment>
<protein>
    <submittedName>
        <fullName evidence="1">Uncharacterized protein</fullName>
    </submittedName>
</protein>
<gene>
    <name evidence="1" type="ORF">OIU79_006104</name>
</gene>
<accession>A0A9Q0Z1N2</accession>
<organism evidence="1 2">
    <name type="scientific">Salix purpurea</name>
    <name type="common">Purple osier willow</name>
    <dbReference type="NCBI Taxonomy" id="77065"/>
    <lineage>
        <taxon>Eukaryota</taxon>
        <taxon>Viridiplantae</taxon>
        <taxon>Streptophyta</taxon>
        <taxon>Embryophyta</taxon>
        <taxon>Tracheophyta</taxon>
        <taxon>Spermatophyta</taxon>
        <taxon>Magnoliopsida</taxon>
        <taxon>eudicotyledons</taxon>
        <taxon>Gunneridae</taxon>
        <taxon>Pentapetalae</taxon>
        <taxon>rosids</taxon>
        <taxon>fabids</taxon>
        <taxon>Malpighiales</taxon>
        <taxon>Salicaceae</taxon>
        <taxon>Saliceae</taxon>
        <taxon>Salix</taxon>
    </lineage>
</organism>